<dbReference type="VEuPathDB" id="FungiDB:FOXG_04637"/>
<dbReference type="CDD" id="cd12148">
    <property type="entry name" value="fungal_TF_MHR"/>
    <property type="match status" value="1"/>
</dbReference>
<dbReference type="Pfam" id="PF04082">
    <property type="entry name" value="Fungal_trans"/>
    <property type="match status" value="1"/>
</dbReference>
<dbReference type="Proteomes" id="UP000009097">
    <property type="component" value="Unassembled WGS sequence"/>
</dbReference>
<proteinExistence type="predicted"/>
<dbReference type="GO" id="GO:0003677">
    <property type="term" value="F:DNA binding"/>
    <property type="evidence" value="ECO:0007669"/>
    <property type="project" value="InterPro"/>
</dbReference>
<dbReference type="OrthoDB" id="424974at2759"/>
<dbReference type="RefSeq" id="XP_018239419.1">
    <property type="nucleotide sequence ID" value="XM_018382665.1"/>
</dbReference>
<dbReference type="SMART" id="SM00906">
    <property type="entry name" value="Fungal_trans"/>
    <property type="match status" value="1"/>
</dbReference>
<dbReference type="EMBL" id="DS231699">
    <property type="protein sequence ID" value="KNB01374.1"/>
    <property type="molecule type" value="Genomic_DNA"/>
</dbReference>
<reference evidence="4" key="2">
    <citation type="journal article" date="2010" name="Nature">
        <title>Comparative genomics reveals mobile pathogenicity chromosomes in Fusarium.</title>
        <authorList>
            <person name="Ma L.J."/>
            <person name="van der Does H.C."/>
            <person name="Borkovich K.A."/>
            <person name="Coleman J.J."/>
            <person name="Daboussi M.J."/>
            <person name="Di Pietro A."/>
            <person name="Dufresne M."/>
            <person name="Freitag M."/>
            <person name="Grabherr M."/>
            <person name="Henrissat B."/>
            <person name="Houterman P.M."/>
            <person name="Kang S."/>
            <person name="Shim W.B."/>
            <person name="Woloshuk C."/>
            <person name="Xie X."/>
            <person name="Xu J.R."/>
            <person name="Antoniw J."/>
            <person name="Baker S.E."/>
            <person name="Bluhm B.H."/>
            <person name="Breakspear A."/>
            <person name="Brown D.W."/>
            <person name="Butchko R.A."/>
            <person name="Chapman S."/>
            <person name="Coulson R."/>
            <person name="Coutinho P.M."/>
            <person name="Danchin E.G."/>
            <person name="Diener A."/>
            <person name="Gale L.R."/>
            <person name="Gardiner D.M."/>
            <person name="Goff S."/>
            <person name="Hammond-Kosack K.E."/>
            <person name="Hilburn K."/>
            <person name="Hua-Van A."/>
            <person name="Jonkers W."/>
            <person name="Kazan K."/>
            <person name="Kodira C.D."/>
            <person name="Koehrsen M."/>
            <person name="Kumar L."/>
            <person name="Lee Y.H."/>
            <person name="Li L."/>
            <person name="Manners J.M."/>
            <person name="Miranda-Saavedra D."/>
            <person name="Mukherjee M."/>
            <person name="Park G."/>
            <person name="Park J."/>
            <person name="Park S.Y."/>
            <person name="Proctor R.H."/>
            <person name="Regev A."/>
            <person name="Ruiz-Roldan M.C."/>
            <person name="Sain D."/>
            <person name="Sakthikumar S."/>
            <person name="Sykes S."/>
            <person name="Schwartz D.C."/>
            <person name="Turgeon B.G."/>
            <person name="Wapinski I."/>
            <person name="Yoder O."/>
            <person name="Young S."/>
            <person name="Zeng Q."/>
            <person name="Zhou S."/>
            <person name="Galagan J."/>
            <person name="Cuomo C.A."/>
            <person name="Kistler H.C."/>
            <person name="Rep M."/>
        </authorList>
    </citation>
    <scope>NUCLEOTIDE SEQUENCE [LARGE SCALE GENOMIC DNA]</scope>
    <source>
        <strain evidence="4">4287</strain>
    </source>
</reference>
<gene>
    <name evidence="4" type="ORF">FOXG_04637</name>
</gene>
<dbReference type="AlphaFoldDB" id="A0A0J9UPE3"/>
<dbReference type="InterPro" id="IPR007219">
    <property type="entry name" value="XnlR_reg_dom"/>
</dbReference>
<evidence type="ECO:0000313" key="4">
    <source>
        <dbReference type="EMBL" id="KNB01374.1"/>
    </source>
</evidence>
<organism evidence="4 5">
    <name type="scientific">Fusarium oxysporum f. sp. lycopersici (strain 4287 / CBS 123668 / FGSC 9935 / NRRL 34936)</name>
    <name type="common">Fusarium vascular wilt of tomato</name>
    <dbReference type="NCBI Taxonomy" id="426428"/>
    <lineage>
        <taxon>Eukaryota</taxon>
        <taxon>Fungi</taxon>
        <taxon>Dikarya</taxon>
        <taxon>Ascomycota</taxon>
        <taxon>Pezizomycotina</taxon>
        <taxon>Sordariomycetes</taxon>
        <taxon>Hypocreomycetidae</taxon>
        <taxon>Hypocreales</taxon>
        <taxon>Nectriaceae</taxon>
        <taxon>Fusarium</taxon>
        <taxon>Fusarium oxysporum species complex</taxon>
    </lineage>
</organism>
<evidence type="ECO:0000256" key="1">
    <source>
        <dbReference type="ARBA" id="ARBA00004123"/>
    </source>
</evidence>
<keyword evidence="2" id="KW-0539">Nucleus</keyword>
<evidence type="ECO:0000259" key="3">
    <source>
        <dbReference type="SMART" id="SM00906"/>
    </source>
</evidence>
<dbReference type="KEGG" id="fox:FOXG_04637"/>
<feature type="domain" description="Xylanolytic transcriptional activator regulatory" evidence="3">
    <location>
        <begin position="140"/>
        <end position="214"/>
    </location>
</feature>
<dbReference type="GeneID" id="28946669"/>
<dbReference type="PANTHER" id="PTHR31001">
    <property type="entry name" value="UNCHARACTERIZED TRANSCRIPTIONAL REGULATORY PROTEIN"/>
    <property type="match status" value="1"/>
</dbReference>
<dbReference type="GO" id="GO:0005634">
    <property type="term" value="C:nucleus"/>
    <property type="evidence" value="ECO:0007669"/>
    <property type="project" value="UniProtKB-SubCell"/>
</dbReference>
<evidence type="ECO:0000313" key="5">
    <source>
        <dbReference type="Proteomes" id="UP000009097"/>
    </source>
</evidence>
<reference evidence="4" key="1">
    <citation type="submission" date="2007-04" db="EMBL/GenBank/DDBJ databases">
        <authorList>
            <consortium name="The Broad Institute Genome Sequencing Platform"/>
            <person name="Birren B."/>
            <person name="Lander E."/>
            <person name="Galagan J."/>
            <person name="Nusbaum C."/>
            <person name="Devon K."/>
            <person name="Ma L.-J."/>
            <person name="Jaffe D."/>
            <person name="Butler J."/>
            <person name="Alvarez P."/>
            <person name="Gnerre S."/>
            <person name="Grabherr M."/>
            <person name="Kleber M."/>
            <person name="Mauceli E."/>
            <person name="Brockman W."/>
            <person name="MacCallum I.A."/>
            <person name="Young S."/>
            <person name="LaButti K."/>
            <person name="DeCaprio D."/>
            <person name="Crawford M."/>
            <person name="Koehrsen M."/>
            <person name="Engels R."/>
            <person name="Montgomery P."/>
            <person name="Pearson M."/>
            <person name="Howarth C."/>
            <person name="Larson L."/>
            <person name="White J."/>
            <person name="O'Leary S."/>
            <person name="Kodira C."/>
            <person name="Zeng Q."/>
            <person name="Yandava C."/>
            <person name="Alvarado L."/>
            <person name="Kistler C."/>
            <person name="Shim W.-B."/>
            <person name="Kang S."/>
            <person name="Woloshuk C."/>
        </authorList>
    </citation>
    <scope>NUCLEOTIDE SEQUENCE</scope>
    <source>
        <strain evidence="4">4287</strain>
    </source>
</reference>
<comment type="subcellular location">
    <subcellularLocation>
        <location evidence="1">Nucleus</location>
    </subcellularLocation>
</comment>
<accession>A0A0J9UPE3</accession>
<dbReference type="GO" id="GO:0008270">
    <property type="term" value="F:zinc ion binding"/>
    <property type="evidence" value="ECO:0007669"/>
    <property type="project" value="InterPro"/>
</dbReference>
<dbReference type="GO" id="GO:0006351">
    <property type="term" value="P:DNA-templated transcription"/>
    <property type="evidence" value="ECO:0007669"/>
    <property type="project" value="InterPro"/>
</dbReference>
<name>A0A0J9UPE3_FUSO4</name>
<protein>
    <recommendedName>
        <fullName evidence="3">Xylanolytic transcriptional activator regulatory domain-containing protein</fullName>
    </recommendedName>
</protein>
<sequence>MGMLSVGSSTMPISSYHPPRQIAIRLWKVNAERVDPYTKVTHLPTTEMILYTVASYPTKATVENLGLCFAIYYASITALDAGEVHSITGEDRSQAVHRLRVYLEQTLAQADFLDNPTITLLQALVIYLAAMRVHNSGRAVWIMNGLALRAAQSIGLHRDGSKLGLPPLESEIRRRVWWHFLERDGRGAEDYGLQNPSSSCPLYGVEQPQNLHDSDLFPEMIELPPS</sequence>
<evidence type="ECO:0000256" key="2">
    <source>
        <dbReference type="ARBA" id="ARBA00023242"/>
    </source>
</evidence>
<dbReference type="InterPro" id="IPR050613">
    <property type="entry name" value="Sec_Metabolite_Reg"/>
</dbReference>
<dbReference type="PANTHER" id="PTHR31001:SF85">
    <property type="entry name" value="ZN(II)2CYS6 TRANSCRIPTION FACTOR (EUROFUNG)"/>
    <property type="match status" value="1"/>
</dbReference>